<keyword evidence="1" id="KW-0472">Membrane</keyword>
<gene>
    <name evidence="2" type="ORF">BSTOLATCC_MIC62696</name>
</gene>
<sequence length="78" mass="9154">MHGDNKKLNRFKHVSLLCISTLLIYAINPSIQNFKMAIIYKNNKELIDNMLNFALLSYLIMNHKFGFTIAMRFQFIAN</sequence>
<accession>A0AAU9KDZ8</accession>
<comment type="caution">
    <text evidence="2">The sequence shown here is derived from an EMBL/GenBank/DDBJ whole genome shotgun (WGS) entry which is preliminary data.</text>
</comment>
<proteinExistence type="predicted"/>
<dbReference type="EMBL" id="CAJZBQ010000060">
    <property type="protein sequence ID" value="CAG9335118.1"/>
    <property type="molecule type" value="Genomic_DNA"/>
</dbReference>
<reference evidence="2" key="1">
    <citation type="submission" date="2021-09" db="EMBL/GenBank/DDBJ databases">
        <authorList>
            <consortium name="AG Swart"/>
            <person name="Singh M."/>
            <person name="Singh A."/>
            <person name="Seah K."/>
            <person name="Emmerich C."/>
        </authorList>
    </citation>
    <scope>NUCLEOTIDE SEQUENCE</scope>
    <source>
        <strain evidence="2">ATCC30299</strain>
    </source>
</reference>
<feature type="transmembrane region" description="Helical" evidence="1">
    <location>
        <begin position="51"/>
        <end position="73"/>
    </location>
</feature>
<dbReference type="Proteomes" id="UP001162131">
    <property type="component" value="Unassembled WGS sequence"/>
</dbReference>
<evidence type="ECO:0000313" key="2">
    <source>
        <dbReference type="EMBL" id="CAG9335118.1"/>
    </source>
</evidence>
<evidence type="ECO:0000256" key="1">
    <source>
        <dbReference type="SAM" id="Phobius"/>
    </source>
</evidence>
<dbReference type="AlphaFoldDB" id="A0AAU9KDZ8"/>
<name>A0AAU9KDZ8_9CILI</name>
<protein>
    <submittedName>
        <fullName evidence="2">Uncharacterized protein</fullName>
    </submittedName>
</protein>
<organism evidence="2 3">
    <name type="scientific">Blepharisma stoltei</name>
    <dbReference type="NCBI Taxonomy" id="1481888"/>
    <lineage>
        <taxon>Eukaryota</taxon>
        <taxon>Sar</taxon>
        <taxon>Alveolata</taxon>
        <taxon>Ciliophora</taxon>
        <taxon>Postciliodesmatophora</taxon>
        <taxon>Heterotrichea</taxon>
        <taxon>Heterotrichida</taxon>
        <taxon>Blepharismidae</taxon>
        <taxon>Blepharisma</taxon>
    </lineage>
</organism>
<feature type="transmembrane region" description="Helical" evidence="1">
    <location>
        <begin position="12"/>
        <end position="31"/>
    </location>
</feature>
<evidence type="ECO:0000313" key="3">
    <source>
        <dbReference type="Proteomes" id="UP001162131"/>
    </source>
</evidence>
<keyword evidence="1" id="KW-0812">Transmembrane</keyword>
<keyword evidence="1" id="KW-1133">Transmembrane helix</keyword>
<keyword evidence="3" id="KW-1185">Reference proteome</keyword>